<dbReference type="Gene3D" id="3.30.450.20">
    <property type="entry name" value="PAS domain"/>
    <property type="match status" value="1"/>
</dbReference>
<dbReference type="FunFam" id="3.40.50.300:FF:000006">
    <property type="entry name" value="DNA-binding transcriptional regulator NtrC"/>
    <property type="match status" value="1"/>
</dbReference>
<proteinExistence type="predicted"/>
<dbReference type="GO" id="GO:0005524">
    <property type="term" value="F:ATP binding"/>
    <property type="evidence" value="ECO:0007669"/>
    <property type="project" value="UniProtKB-KW"/>
</dbReference>
<dbReference type="SUPFAM" id="SSF52540">
    <property type="entry name" value="P-loop containing nucleoside triphosphate hydrolases"/>
    <property type="match status" value="1"/>
</dbReference>
<dbReference type="InterPro" id="IPR000014">
    <property type="entry name" value="PAS"/>
</dbReference>
<dbReference type="InterPro" id="IPR035965">
    <property type="entry name" value="PAS-like_dom_sf"/>
</dbReference>
<dbReference type="PROSITE" id="PS00675">
    <property type="entry name" value="SIGMA54_INTERACT_1"/>
    <property type="match status" value="1"/>
</dbReference>
<dbReference type="InterPro" id="IPR003593">
    <property type="entry name" value="AAA+_ATPase"/>
</dbReference>
<dbReference type="PROSITE" id="PS50045">
    <property type="entry name" value="SIGMA54_INTERACT_4"/>
    <property type="match status" value="1"/>
</dbReference>
<dbReference type="RefSeq" id="WP_169297921.1">
    <property type="nucleotide sequence ID" value="NZ_JABBNI010000020.1"/>
</dbReference>
<evidence type="ECO:0000313" key="6">
    <source>
        <dbReference type="Proteomes" id="UP000537131"/>
    </source>
</evidence>
<dbReference type="Gene3D" id="3.40.50.300">
    <property type="entry name" value="P-loop containing nucleotide triphosphate hydrolases"/>
    <property type="match status" value="1"/>
</dbReference>
<dbReference type="AlphaFoldDB" id="A0A7Y0EH09"/>
<dbReference type="Proteomes" id="UP000537131">
    <property type="component" value="Unassembled WGS sequence"/>
</dbReference>
<reference evidence="5 6" key="2">
    <citation type="submission" date="2020-06" db="EMBL/GenBank/DDBJ databases">
        <title>Complete Genome Sequence of Clostridium muelleri sp. nov. P21T, an Acid-Alcohol Producing Acetogen Isolated from Old Hay.</title>
        <authorList>
            <person name="Duncan K.E."/>
            <person name="Tanner R.S."/>
        </authorList>
    </citation>
    <scope>NUCLEOTIDE SEQUENCE [LARGE SCALE GENOMIC DNA]</scope>
    <source>
        <strain evidence="5 6">P21</strain>
    </source>
</reference>
<feature type="domain" description="Sigma-54 factor interaction" evidence="3">
    <location>
        <begin position="344"/>
        <end position="569"/>
    </location>
</feature>
<dbReference type="SMART" id="SM00382">
    <property type="entry name" value="AAA"/>
    <property type="match status" value="1"/>
</dbReference>
<keyword evidence="6" id="KW-1185">Reference proteome</keyword>
<dbReference type="InterPro" id="IPR058031">
    <property type="entry name" value="AAA_lid_NorR"/>
</dbReference>
<dbReference type="PANTHER" id="PTHR32071:SF57">
    <property type="entry name" value="C4-DICARBOXYLATE TRANSPORT TRANSCRIPTIONAL REGULATORY PROTEIN DCTD"/>
    <property type="match status" value="1"/>
</dbReference>
<dbReference type="Pfam" id="PF25601">
    <property type="entry name" value="AAA_lid_14"/>
    <property type="match status" value="1"/>
</dbReference>
<evidence type="ECO:0000256" key="1">
    <source>
        <dbReference type="ARBA" id="ARBA00022741"/>
    </source>
</evidence>
<dbReference type="GO" id="GO:0006355">
    <property type="term" value="P:regulation of DNA-templated transcription"/>
    <property type="evidence" value="ECO:0007669"/>
    <property type="project" value="InterPro"/>
</dbReference>
<dbReference type="PANTHER" id="PTHR32071">
    <property type="entry name" value="TRANSCRIPTIONAL REGULATORY PROTEIN"/>
    <property type="match status" value="1"/>
</dbReference>
<accession>A0A7Y0EH09</accession>
<dbReference type="PROSITE" id="PS00676">
    <property type="entry name" value="SIGMA54_INTERACT_2"/>
    <property type="match status" value="1"/>
</dbReference>
<organism evidence="5 6">
    <name type="scientific">Clostridium muellerianum</name>
    <dbReference type="NCBI Taxonomy" id="2716538"/>
    <lineage>
        <taxon>Bacteria</taxon>
        <taxon>Bacillati</taxon>
        <taxon>Bacillota</taxon>
        <taxon>Clostridia</taxon>
        <taxon>Eubacteriales</taxon>
        <taxon>Clostridiaceae</taxon>
        <taxon>Clostridium</taxon>
    </lineage>
</organism>
<dbReference type="PROSITE" id="PS50112">
    <property type="entry name" value="PAS"/>
    <property type="match status" value="1"/>
</dbReference>
<evidence type="ECO:0000313" key="5">
    <source>
        <dbReference type="EMBL" id="NMM63320.1"/>
    </source>
</evidence>
<dbReference type="InterPro" id="IPR025943">
    <property type="entry name" value="Sigma_54_int_dom_ATP-bd_2"/>
</dbReference>
<dbReference type="InterPro" id="IPR027417">
    <property type="entry name" value="P-loop_NTPase"/>
</dbReference>
<dbReference type="InterPro" id="IPR025662">
    <property type="entry name" value="Sigma_54_int_dom_ATP-bd_1"/>
</dbReference>
<dbReference type="CDD" id="cd00009">
    <property type="entry name" value="AAA"/>
    <property type="match status" value="1"/>
</dbReference>
<comment type="caution">
    <text evidence="5">The sequence shown here is derived from an EMBL/GenBank/DDBJ whole genome shotgun (WGS) entry which is preliminary data.</text>
</comment>
<feature type="domain" description="PAS" evidence="4">
    <location>
        <begin position="215"/>
        <end position="263"/>
    </location>
</feature>
<dbReference type="Gene3D" id="1.10.8.60">
    <property type="match status" value="1"/>
</dbReference>
<gene>
    <name evidence="5" type="ORF">HBE96_11650</name>
</gene>
<name>A0A7Y0EH09_9CLOT</name>
<evidence type="ECO:0000259" key="3">
    <source>
        <dbReference type="PROSITE" id="PS50045"/>
    </source>
</evidence>
<dbReference type="Pfam" id="PF00158">
    <property type="entry name" value="Sigma54_activat"/>
    <property type="match status" value="1"/>
</dbReference>
<evidence type="ECO:0000256" key="2">
    <source>
        <dbReference type="ARBA" id="ARBA00022840"/>
    </source>
</evidence>
<dbReference type="InterPro" id="IPR002078">
    <property type="entry name" value="Sigma_54_int"/>
</dbReference>
<sequence>MLEKINKKKLLIISYSELSANTYYEQIKTLFSDNIILDKLCIEGPNIKKEINADLVLVQSQDVFKFIKPYMKKEIDVIMANRTISEVGLKKVMQIEEGASVVLIDESKEMALQMVWVLYQLGIRHIDIEPGYPGSNRKVYKDYAIVLGTSTWNQYSCKKVINIGNTLLELNTIIDIGEKLNLSSILQRQNIRESYREIVTTNFGLSNIIGLTNRFESELDIVLQILDDGIIGIDNKGIICTYTEMAESIIGYKKDYVMNKHGLEIMPDIPFKQALKNMEAVKEKLIKINGYDIVASVHPIIHSGKLYGAVAIVRKFSDIEKNQHKFRQQLIGKGHVAKYNFEDIIGESESIKKCKNIAKRMAKSDSSIMITGETGTGKEMFAQAIHNSSKRKEYQFVAVNCGALPESLLESELFGYEEGAFTGARKGGKLGLFELAHNGTLFLDEIGEMPINLQMRLLRVIQEREVMRIGGDRVIKVNIRIIAATNRNLKEMVRKGEFREDLYYRLNVLPLKIPPLRERKDDILFLINEMKVEFGDEFHFTEDAKEVLINHNWRGNVRELKNYVEYLANLELEYIDVKDLPFNDEVDMNENSLTYDEKKMLEEFLESADEKLDKYIFIMEELKKSYTSKTRIGRRTIYKKAKDKGFFISEQEARLILINLEKFLMAKVYKGRGGSVITEYGIKVLKYLKLEMSASK</sequence>
<dbReference type="EMBL" id="JABBNI010000020">
    <property type="protein sequence ID" value="NMM63320.1"/>
    <property type="molecule type" value="Genomic_DNA"/>
</dbReference>
<keyword evidence="1" id="KW-0547">Nucleotide-binding</keyword>
<evidence type="ECO:0000259" key="4">
    <source>
        <dbReference type="PROSITE" id="PS50112"/>
    </source>
</evidence>
<keyword evidence="2" id="KW-0067">ATP-binding</keyword>
<protein>
    <submittedName>
        <fullName evidence="5">Sigma 54-interacting transcriptional regulator</fullName>
    </submittedName>
</protein>
<dbReference type="SUPFAM" id="SSF55785">
    <property type="entry name" value="PYP-like sensor domain (PAS domain)"/>
    <property type="match status" value="1"/>
</dbReference>
<reference evidence="5 6" key="1">
    <citation type="submission" date="2020-04" db="EMBL/GenBank/DDBJ databases">
        <authorList>
            <person name="Doyle D.A."/>
        </authorList>
    </citation>
    <scope>NUCLEOTIDE SEQUENCE [LARGE SCALE GENOMIC DNA]</scope>
    <source>
        <strain evidence="5 6">P21</strain>
    </source>
</reference>